<dbReference type="Gene3D" id="3.30.70.3290">
    <property type="match status" value="1"/>
</dbReference>
<dbReference type="RefSeq" id="WP_152264473.1">
    <property type="nucleotide sequence ID" value="NZ_VOKX01000060.1"/>
</dbReference>
<evidence type="ECO:0000313" key="5">
    <source>
        <dbReference type="Proteomes" id="UP000327000"/>
    </source>
</evidence>
<evidence type="ECO:0000256" key="1">
    <source>
        <dbReference type="ARBA" id="ARBA00022679"/>
    </source>
</evidence>
<dbReference type="GO" id="GO:0006633">
    <property type="term" value="P:fatty acid biosynthetic process"/>
    <property type="evidence" value="ECO:0007669"/>
    <property type="project" value="TreeGrafter"/>
</dbReference>
<name>A0A5N5W528_STRMB</name>
<dbReference type="InterPro" id="IPR050091">
    <property type="entry name" value="PKS_NRPS_Biosynth_Enz"/>
</dbReference>
<feature type="non-terminal residue" evidence="4">
    <location>
        <position position="259"/>
    </location>
</feature>
<keyword evidence="4" id="KW-0012">Acyltransferase</keyword>
<dbReference type="GO" id="GO:0004312">
    <property type="term" value="F:fatty acid synthase activity"/>
    <property type="evidence" value="ECO:0007669"/>
    <property type="project" value="TreeGrafter"/>
</dbReference>
<dbReference type="Proteomes" id="UP000327000">
    <property type="component" value="Unassembled WGS sequence"/>
</dbReference>
<reference evidence="4 5" key="1">
    <citation type="journal article" date="2019" name="Microb. Cell Fact.">
        <title>Exploring novel herbicidin analogues by transcriptional regulator overexpression and MS/MS molecular networking.</title>
        <authorList>
            <person name="Shi Y."/>
            <person name="Gu R."/>
            <person name="Li Y."/>
            <person name="Wang X."/>
            <person name="Ren W."/>
            <person name="Li X."/>
            <person name="Wang L."/>
            <person name="Xie Y."/>
            <person name="Hong B."/>
        </authorList>
    </citation>
    <scope>NUCLEOTIDE SEQUENCE [LARGE SCALE GENOMIC DNA]</scope>
    <source>
        <strain evidence="4 5">US-43</strain>
    </source>
</reference>
<accession>A0A5N5W528</accession>
<dbReference type="InterPro" id="IPR014043">
    <property type="entry name" value="Acyl_transferase_dom"/>
</dbReference>
<feature type="non-terminal residue" evidence="4">
    <location>
        <position position="1"/>
    </location>
</feature>
<dbReference type="OrthoDB" id="9778690at2"/>
<evidence type="ECO:0000259" key="3">
    <source>
        <dbReference type="SMART" id="SM00827"/>
    </source>
</evidence>
<keyword evidence="2" id="KW-0511">Multifunctional enzyme</keyword>
<dbReference type="Pfam" id="PF00698">
    <property type="entry name" value="Acyl_transf_1"/>
    <property type="match status" value="1"/>
</dbReference>
<proteinExistence type="predicted"/>
<dbReference type="Gene3D" id="3.40.366.10">
    <property type="entry name" value="Malonyl-Coenzyme A Acyl Carrier Protein, domain 2"/>
    <property type="match status" value="1"/>
</dbReference>
<organism evidence="4 5">
    <name type="scientific">Streptomyces mobaraensis</name>
    <name type="common">Streptoverticillium mobaraense</name>
    <dbReference type="NCBI Taxonomy" id="35621"/>
    <lineage>
        <taxon>Bacteria</taxon>
        <taxon>Bacillati</taxon>
        <taxon>Actinomycetota</taxon>
        <taxon>Actinomycetes</taxon>
        <taxon>Kitasatosporales</taxon>
        <taxon>Streptomycetaceae</taxon>
        <taxon>Streptomyces</taxon>
    </lineage>
</organism>
<dbReference type="Gene3D" id="3.10.129.110">
    <property type="entry name" value="Polyketide synthase dehydratase"/>
    <property type="match status" value="1"/>
</dbReference>
<dbReference type="PANTHER" id="PTHR43775:SF51">
    <property type="entry name" value="INACTIVE PHENOLPHTHIOCEROL SYNTHESIS POLYKETIDE SYNTHASE TYPE I PKS1-RELATED"/>
    <property type="match status" value="1"/>
</dbReference>
<dbReference type="InterPro" id="IPR042104">
    <property type="entry name" value="PKS_dehydratase_sf"/>
</dbReference>
<dbReference type="SMART" id="SM00827">
    <property type="entry name" value="PKS_AT"/>
    <property type="match status" value="1"/>
</dbReference>
<feature type="domain" description="Malonyl-CoA:ACP transacylase (MAT)" evidence="3">
    <location>
        <begin position="1"/>
        <end position="167"/>
    </location>
</feature>
<evidence type="ECO:0000313" key="4">
    <source>
        <dbReference type="EMBL" id="KAB7840696.1"/>
    </source>
</evidence>
<evidence type="ECO:0000256" key="2">
    <source>
        <dbReference type="ARBA" id="ARBA00023268"/>
    </source>
</evidence>
<sequence length="259" mass="27297">AVQATPEELADHLDGSGVSVAAVNTPDSTVISGPVDEMERIAAVWSAQGRKTKVLSVSHAFHSALMEPMLQDFADALAEVRFKSPAIPLISNVSGLPAGKEIASPDYWVRHVRQPVLFRQSVAHVADEAGFFVELGPAPVLTTAAQHTLDEMDGTDPLLVSSLAAGRADDLAFLQAVARLHTAGAAVDWSGWFLDRPAVVDLPTYAFQRERFWLSGRSGRADAAGLGLVAAGHPLLGAAVEFADRGGCLLTGRLSRSGV</sequence>
<keyword evidence="5" id="KW-1185">Reference proteome</keyword>
<keyword evidence="1 4" id="KW-0808">Transferase</keyword>
<gene>
    <name evidence="4" type="ORF">FRZ00_20425</name>
</gene>
<dbReference type="EMBL" id="VOKX01000060">
    <property type="protein sequence ID" value="KAB7840696.1"/>
    <property type="molecule type" value="Genomic_DNA"/>
</dbReference>
<dbReference type="InterPro" id="IPR001227">
    <property type="entry name" value="Ac_transferase_dom_sf"/>
</dbReference>
<dbReference type="PANTHER" id="PTHR43775">
    <property type="entry name" value="FATTY ACID SYNTHASE"/>
    <property type="match status" value="1"/>
</dbReference>
<protein>
    <submittedName>
        <fullName evidence="4">Acyltransferase domain-containing protein</fullName>
    </submittedName>
</protein>
<dbReference type="AlphaFoldDB" id="A0A5N5W528"/>
<dbReference type="InterPro" id="IPR016035">
    <property type="entry name" value="Acyl_Trfase/lysoPLipase"/>
</dbReference>
<comment type="caution">
    <text evidence="4">The sequence shown here is derived from an EMBL/GenBank/DDBJ whole genome shotgun (WGS) entry which is preliminary data.</text>
</comment>
<dbReference type="SUPFAM" id="SSF52151">
    <property type="entry name" value="FabD/lysophospholipase-like"/>
    <property type="match status" value="1"/>
</dbReference>